<protein>
    <submittedName>
        <fullName evidence="8">Oligoendopeptidase, M3 family</fullName>
    </submittedName>
</protein>
<name>A0A1M6MCK6_9CLOT</name>
<reference evidence="8 9" key="1">
    <citation type="submission" date="2016-11" db="EMBL/GenBank/DDBJ databases">
        <authorList>
            <person name="Jaros S."/>
            <person name="Januszkiewicz K."/>
            <person name="Wedrychowicz H."/>
        </authorList>
    </citation>
    <scope>NUCLEOTIDE SEQUENCE [LARGE SCALE GENOMIC DNA]</scope>
    <source>
        <strain evidence="8 9">DSM 3090</strain>
    </source>
</reference>
<evidence type="ECO:0000256" key="5">
    <source>
        <dbReference type="ARBA" id="ARBA00023049"/>
    </source>
</evidence>
<keyword evidence="5 6" id="KW-0482">Metalloprotease</keyword>
<organism evidence="8 9">
    <name type="scientific">Hathewaya proteolytica DSM 3090</name>
    <dbReference type="NCBI Taxonomy" id="1121331"/>
    <lineage>
        <taxon>Bacteria</taxon>
        <taxon>Bacillati</taxon>
        <taxon>Bacillota</taxon>
        <taxon>Clostridia</taxon>
        <taxon>Eubacteriales</taxon>
        <taxon>Clostridiaceae</taxon>
        <taxon>Hathewaya</taxon>
    </lineage>
</organism>
<keyword evidence="9" id="KW-1185">Reference proteome</keyword>
<gene>
    <name evidence="8" type="ORF">SAMN02745248_01000</name>
</gene>
<dbReference type="InterPro" id="IPR001567">
    <property type="entry name" value="Pept_M3A_M3B_dom"/>
</dbReference>
<dbReference type="AlphaFoldDB" id="A0A1M6MCK6"/>
<keyword evidence="4 6" id="KW-0862">Zinc</keyword>
<dbReference type="Gene3D" id="1.10.1370.30">
    <property type="match status" value="1"/>
</dbReference>
<accession>A0A1M6MCK6</accession>
<dbReference type="InterPro" id="IPR011976">
    <property type="entry name" value="Pept_M3B_oligopep-rel"/>
</dbReference>
<evidence type="ECO:0000313" key="9">
    <source>
        <dbReference type="Proteomes" id="UP000183952"/>
    </source>
</evidence>
<comment type="similarity">
    <text evidence="6">Belongs to the peptidase M3 family.</text>
</comment>
<keyword evidence="3 6" id="KW-0378">Hydrolase</keyword>
<proteinExistence type="inferred from homology"/>
<dbReference type="GO" id="GO:0004222">
    <property type="term" value="F:metalloendopeptidase activity"/>
    <property type="evidence" value="ECO:0007669"/>
    <property type="project" value="InterPro"/>
</dbReference>
<dbReference type="EMBL" id="FRAD01000007">
    <property type="protein sequence ID" value="SHJ81186.1"/>
    <property type="molecule type" value="Genomic_DNA"/>
</dbReference>
<evidence type="ECO:0000256" key="6">
    <source>
        <dbReference type="RuleBase" id="RU003435"/>
    </source>
</evidence>
<dbReference type="RefSeq" id="WP_072903001.1">
    <property type="nucleotide sequence ID" value="NZ_FRAD01000007.1"/>
</dbReference>
<evidence type="ECO:0000313" key="8">
    <source>
        <dbReference type="EMBL" id="SHJ81186.1"/>
    </source>
</evidence>
<dbReference type="CDD" id="cd09606">
    <property type="entry name" value="M3B_PepF"/>
    <property type="match status" value="1"/>
</dbReference>
<dbReference type="NCBIfam" id="TIGR02289">
    <property type="entry name" value="M3_not_pepF"/>
    <property type="match status" value="1"/>
</dbReference>
<comment type="cofactor">
    <cofactor evidence="6">
        <name>Zn(2+)</name>
        <dbReference type="ChEBI" id="CHEBI:29105"/>
    </cofactor>
    <text evidence="6">Binds 1 zinc ion.</text>
</comment>
<dbReference type="Pfam" id="PF01432">
    <property type="entry name" value="Peptidase_M3"/>
    <property type="match status" value="1"/>
</dbReference>
<dbReference type="PANTHER" id="PTHR11804">
    <property type="entry name" value="PROTEASE M3 THIMET OLIGOPEPTIDASE-RELATED"/>
    <property type="match status" value="1"/>
</dbReference>
<dbReference type="GO" id="GO:0046872">
    <property type="term" value="F:metal ion binding"/>
    <property type="evidence" value="ECO:0007669"/>
    <property type="project" value="UniProtKB-UniRule"/>
</dbReference>
<dbReference type="STRING" id="1121331.SAMN02745248_01000"/>
<evidence type="ECO:0000256" key="3">
    <source>
        <dbReference type="ARBA" id="ARBA00022801"/>
    </source>
</evidence>
<dbReference type="InterPro" id="IPR045090">
    <property type="entry name" value="Pept_M3A_M3B"/>
</dbReference>
<keyword evidence="2 6" id="KW-0479">Metal-binding</keyword>
<evidence type="ECO:0000256" key="2">
    <source>
        <dbReference type="ARBA" id="ARBA00022723"/>
    </source>
</evidence>
<evidence type="ECO:0000256" key="1">
    <source>
        <dbReference type="ARBA" id="ARBA00022670"/>
    </source>
</evidence>
<dbReference type="GO" id="GO:0006508">
    <property type="term" value="P:proteolysis"/>
    <property type="evidence" value="ECO:0007669"/>
    <property type="project" value="UniProtKB-KW"/>
</dbReference>
<evidence type="ECO:0000259" key="7">
    <source>
        <dbReference type="Pfam" id="PF01432"/>
    </source>
</evidence>
<dbReference type="Proteomes" id="UP000183952">
    <property type="component" value="Unassembled WGS sequence"/>
</dbReference>
<dbReference type="OrthoDB" id="9762795at2"/>
<evidence type="ECO:0000256" key="4">
    <source>
        <dbReference type="ARBA" id="ARBA00022833"/>
    </source>
</evidence>
<keyword evidence="1 6" id="KW-0645">Protease</keyword>
<sequence>MKFKEIIYKRPDIDDFKIKVEGMMEEFGKAESFQQQKNIIDNINSLRNNILTMCTIAELRNYINMSDEEYSKEVDYISEKWPKYEVAQKIFYKGLLSSKYYTEIVNCYGKQFLSIAKTAIKTVTEDVVIDMAKESNLQRKYTKLMAQATIEYNGELKNINQLKKFCMSSHRETRKYASEKKYELLEMCSNDIDEILDELIKVRTRIAKKMGYSSFTKLAYDRLNRVDYCEEDIEKFRNLIVKYILPICKTIIIDEKKRLGVESLKYYDEEISCDTLKIYNVQELKDKFQCVCNKLSEQTKDVYRFMKENELMDLEPRDGKARLAMSTYLCDYKSPFIVANLSGIEDDFRVLAHEFGHAFQMYISNLDNKIPEYILPTKEAAEIASITMEFLVCLHMGNELEDSEEYKNNQIHQVMKWMPYRACIDEFQHCIYNAYNMTKDERKKLWSKLEKKYMPFIDYDHNAFLEQGNFWKQQSHIFTLPFYYIDYALAQICALNIWEVAEKDGGKAWESYMNICKKGGSLSFMELLKIGNISSPFEEETFKKFI</sequence>
<dbReference type="SUPFAM" id="SSF55486">
    <property type="entry name" value="Metalloproteases ('zincins'), catalytic domain"/>
    <property type="match status" value="1"/>
</dbReference>
<dbReference type="GO" id="GO:0006518">
    <property type="term" value="P:peptide metabolic process"/>
    <property type="evidence" value="ECO:0007669"/>
    <property type="project" value="TreeGrafter"/>
</dbReference>
<feature type="domain" description="Peptidase M3A/M3B catalytic" evidence="7">
    <location>
        <begin position="168"/>
        <end position="540"/>
    </location>
</feature>
<dbReference type="PANTHER" id="PTHR11804:SF28">
    <property type="entry name" value="OLIGOENDOPEPTIDASE F"/>
    <property type="match status" value="1"/>
</dbReference>